<feature type="compositionally biased region" description="Low complexity" evidence="1">
    <location>
        <begin position="107"/>
        <end position="119"/>
    </location>
</feature>
<feature type="compositionally biased region" description="Low complexity" evidence="1">
    <location>
        <begin position="334"/>
        <end position="348"/>
    </location>
</feature>
<comment type="caution">
    <text evidence="2">The sequence shown here is derived from an EMBL/GenBank/DDBJ whole genome shotgun (WGS) entry which is preliminary data.</text>
</comment>
<sequence length="371" mass="42245">MSNRPDIPCSEEMREYYEGIPAHWPEMPATPFVGSRSPYCTEPLAPNGMLTPISLPDSSFRASPAISYHAQGYHVHEYQYSINDPLSAPLGLGISAPFPSDYPRSSAPDPAYLYAPDPSGIQRHGVAQTPSQSPQGPPAKRARHVSTEASSREHPSNTPINIAPNPEGVLRMEQNRQHVPPTSHILPKVRAPGRGRRDPQAEDEDAFVEELRDKQTAWKVVREEFREKFNKDASEARLQMRLHRRLRERMVRWEESDIKLLIHAHGIWAKDKFQYLSDKVRFPMLVLYRKDSNVSFYLVFQMKDLGGTRWYSPDQCKTQLRLLETKEQHRDRTSASPSAMSDPAPMTPTASRKRRRAPSLELDSDNEEATL</sequence>
<feature type="region of interest" description="Disordered" evidence="1">
    <location>
        <begin position="324"/>
        <end position="371"/>
    </location>
</feature>
<accession>A0A9W4IG51</accession>
<gene>
    <name evidence="2" type="ORF">PNAL_LOCUS9666</name>
</gene>
<feature type="compositionally biased region" description="Acidic residues" evidence="1">
    <location>
        <begin position="362"/>
        <end position="371"/>
    </location>
</feature>
<dbReference type="EMBL" id="CAJVNV010000624">
    <property type="protein sequence ID" value="CAG8292825.1"/>
    <property type="molecule type" value="Genomic_DNA"/>
</dbReference>
<name>A0A9W4IG51_PENNA</name>
<protein>
    <submittedName>
        <fullName evidence="2">Uncharacterized protein</fullName>
    </submittedName>
</protein>
<feature type="region of interest" description="Disordered" evidence="1">
    <location>
        <begin position="107"/>
        <end position="203"/>
    </location>
</feature>
<reference evidence="2" key="1">
    <citation type="submission" date="2021-07" db="EMBL/GenBank/DDBJ databases">
        <authorList>
            <person name="Branca A.L. A."/>
        </authorList>
    </citation>
    <scope>NUCLEOTIDE SEQUENCE</scope>
</reference>
<evidence type="ECO:0000313" key="2">
    <source>
        <dbReference type="EMBL" id="CAG8292825.1"/>
    </source>
</evidence>
<proteinExistence type="predicted"/>
<dbReference type="Proteomes" id="UP001153461">
    <property type="component" value="Unassembled WGS sequence"/>
</dbReference>
<dbReference type="OrthoDB" id="5421421at2759"/>
<feature type="compositionally biased region" description="Basic and acidic residues" evidence="1">
    <location>
        <begin position="324"/>
        <end position="333"/>
    </location>
</feature>
<evidence type="ECO:0000256" key="1">
    <source>
        <dbReference type="SAM" id="MobiDB-lite"/>
    </source>
</evidence>
<organism evidence="2 3">
    <name type="scientific">Penicillium nalgiovense</name>
    <dbReference type="NCBI Taxonomy" id="60175"/>
    <lineage>
        <taxon>Eukaryota</taxon>
        <taxon>Fungi</taxon>
        <taxon>Dikarya</taxon>
        <taxon>Ascomycota</taxon>
        <taxon>Pezizomycotina</taxon>
        <taxon>Eurotiomycetes</taxon>
        <taxon>Eurotiomycetidae</taxon>
        <taxon>Eurotiales</taxon>
        <taxon>Aspergillaceae</taxon>
        <taxon>Penicillium</taxon>
    </lineage>
</organism>
<evidence type="ECO:0000313" key="3">
    <source>
        <dbReference type="Proteomes" id="UP001153461"/>
    </source>
</evidence>
<dbReference type="AlphaFoldDB" id="A0A9W4IG51"/>